<dbReference type="InterPro" id="IPR006674">
    <property type="entry name" value="HD_domain"/>
</dbReference>
<dbReference type="GO" id="GO:0000049">
    <property type="term" value="F:tRNA binding"/>
    <property type="evidence" value="ECO:0007669"/>
    <property type="project" value="UniProtKB-KW"/>
</dbReference>
<accession>A0A841HYF0</accession>
<dbReference type="GO" id="GO:0000166">
    <property type="term" value="F:nucleotide binding"/>
    <property type="evidence" value="ECO:0007669"/>
    <property type="project" value="UniProtKB-KW"/>
</dbReference>
<dbReference type="Pfam" id="PF01966">
    <property type="entry name" value="HD"/>
    <property type="match status" value="1"/>
</dbReference>
<name>A0A841HYF0_9DEIO</name>
<protein>
    <submittedName>
        <fullName evidence="15">Poly(A) polymerase</fullName>
        <ecNumber evidence="15">2.7.7.19</ecNumber>
    </submittedName>
</protein>
<dbReference type="Gene3D" id="1.10.3090.10">
    <property type="entry name" value="cca-adding enzyme, domain 2"/>
    <property type="match status" value="1"/>
</dbReference>
<feature type="domain" description="HD" evidence="13">
    <location>
        <begin position="239"/>
        <end position="349"/>
    </location>
</feature>
<dbReference type="NCBIfam" id="TIGR00277">
    <property type="entry name" value="HDIG"/>
    <property type="match status" value="1"/>
</dbReference>
<dbReference type="InterPro" id="IPR006675">
    <property type="entry name" value="HDIG_dom"/>
</dbReference>
<dbReference type="InterPro" id="IPR032828">
    <property type="entry name" value="PolyA_RNA-bd"/>
</dbReference>
<evidence type="ECO:0000256" key="5">
    <source>
        <dbReference type="ARBA" id="ARBA00022694"/>
    </source>
</evidence>
<evidence type="ECO:0000256" key="9">
    <source>
        <dbReference type="ARBA" id="ARBA00022842"/>
    </source>
</evidence>
<gene>
    <name evidence="15" type="ORF">HNR42_001339</name>
</gene>
<comment type="caution">
    <text evidence="15">The sequence shown here is derived from an EMBL/GenBank/DDBJ whole genome shotgun (WGS) entry which is preliminary data.</text>
</comment>
<keyword evidence="8" id="KW-0547">Nucleotide-binding</keyword>
<evidence type="ECO:0000256" key="6">
    <source>
        <dbReference type="ARBA" id="ARBA00022695"/>
    </source>
</evidence>
<evidence type="ECO:0000256" key="1">
    <source>
        <dbReference type="ARBA" id="ARBA00001946"/>
    </source>
</evidence>
<evidence type="ECO:0000313" key="15">
    <source>
        <dbReference type="EMBL" id="MBB6097916.1"/>
    </source>
</evidence>
<dbReference type="PANTHER" id="PTHR47545:SF2">
    <property type="entry name" value="CC-ADDING TRNA NUCLEOTIDYLTRANSFERASE"/>
    <property type="match status" value="1"/>
</dbReference>
<comment type="similarity">
    <text evidence="2 11">Belongs to the tRNA nucleotidyltransferase/poly(A) polymerase family.</text>
</comment>
<dbReference type="GO" id="GO:0046872">
    <property type="term" value="F:metal ion binding"/>
    <property type="evidence" value="ECO:0007669"/>
    <property type="project" value="UniProtKB-KW"/>
</dbReference>
<feature type="domain" description="tRNA nucleotidyltransferase/poly(A) polymerase RNA and SrmB- binding" evidence="14">
    <location>
        <begin position="151"/>
        <end position="215"/>
    </location>
</feature>
<dbReference type="Gene3D" id="3.30.460.10">
    <property type="entry name" value="Beta Polymerase, domain 2"/>
    <property type="match status" value="1"/>
</dbReference>
<evidence type="ECO:0000256" key="10">
    <source>
        <dbReference type="ARBA" id="ARBA00022884"/>
    </source>
</evidence>
<proteinExistence type="inferred from homology"/>
<evidence type="ECO:0000313" key="16">
    <source>
        <dbReference type="Proteomes" id="UP000569951"/>
    </source>
</evidence>
<dbReference type="CDD" id="cd00077">
    <property type="entry name" value="HDc"/>
    <property type="match status" value="1"/>
</dbReference>
<evidence type="ECO:0000259" key="14">
    <source>
        <dbReference type="Pfam" id="PF12627"/>
    </source>
</evidence>
<dbReference type="Proteomes" id="UP000569951">
    <property type="component" value="Unassembled WGS sequence"/>
</dbReference>
<evidence type="ECO:0000259" key="12">
    <source>
        <dbReference type="Pfam" id="PF01743"/>
    </source>
</evidence>
<dbReference type="InterPro" id="IPR043519">
    <property type="entry name" value="NT_sf"/>
</dbReference>
<dbReference type="GO" id="GO:1990817">
    <property type="term" value="F:poly(A) RNA polymerase activity"/>
    <property type="evidence" value="ECO:0007669"/>
    <property type="project" value="UniProtKB-EC"/>
</dbReference>
<evidence type="ECO:0000256" key="7">
    <source>
        <dbReference type="ARBA" id="ARBA00022723"/>
    </source>
</evidence>
<keyword evidence="7" id="KW-0479">Metal-binding</keyword>
<dbReference type="GO" id="GO:0008033">
    <property type="term" value="P:tRNA processing"/>
    <property type="evidence" value="ECO:0007669"/>
    <property type="project" value="UniProtKB-KW"/>
</dbReference>
<keyword evidence="4 11" id="KW-0808">Transferase</keyword>
<keyword evidence="10 11" id="KW-0694">RNA-binding</keyword>
<dbReference type="EC" id="2.7.7.19" evidence="15"/>
<sequence>MFRRTPKRPLFPPGALLVGGAVRDLLRGVQPKDFDWIAPDPERAARDLEAAGEGTAVCLDDERGFWRVVRHGETPLQHDFVPFPPEGLEADLRRRDFTVNALAMDARGEITDPAGGRADLRRRQLRMVSEANLRDDPLRALRAVRLELTLGFGLEGATEAAVRRVGSDQATGRLKLPAWERVGAEWEQLMRHPRAARGVARAGELGLLAVYLPELLEGIGHGQGGFHHLDVYHHNLEALARLLATFPQADEALRWAALLHDVAKPRCESVDERGHRHFYGHDRLGAEMTVKMLARLRLPLERAERAARLVRAHMLPLPRDPQAARRFAHRQRELLPDLLRLMLADREAARGPLASAAARLAYQQAMERVLAALEEQRQLPPQPLLRGPEVMELLGVPPGPVVGAALRLVAEARATGEVSTPAEARALVLTRAQDLRAGQADGEDD</sequence>
<reference evidence="15 16" key="1">
    <citation type="submission" date="2020-08" db="EMBL/GenBank/DDBJ databases">
        <title>Genomic Encyclopedia of Type Strains, Phase IV (KMG-IV): sequencing the most valuable type-strain genomes for metagenomic binning, comparative biology and taxonomic classification.</title>
        <authorList>
            <person name="Goeker M."/>
        </authorList>
    </citation>
    <scope>NUCLEOTIDE SEQUENCE [LARGE SCALE GENOMIC DNA]</scope>
    <source>
        <strain evidence="15 16">DSM 21458</strain>
    </source>
</reference>
<evidence type="ECO:0000259" key="13">
    <source>
        <dbReference type="Pfam" id="PF01966"/>
    </source>
</evidence>
<dbReference type="SUPFAM" id="SSF81301">
    <property type="entry name" value="Nucleotidyltransferase"/>
    <property type="match status" value="1"/>
</dbReference>
<dbReference type="InterPro" id="IPR050124">
    <property type="entry name" value="tRNA_CCA-adding_enzyme"/>
</dbReference>
<evidence type="ECO:0000256" key="3">
    <source>
        <dbReference type="ARBA" id="ARBA00022555"/>
    </source>
</evidence>
<evidence type="ECO:0000256" key="11">
    <source>
        <dbReference type="RuleBase" id="RU003953"/>
    </source>
</evidence>
<organism evidence="15 16">
    <name type="scientific">Deinobacterium chartae</name>
    <dbReference type="NCBI Taxonomy" id="521158"/>
    <lineage>
        <taxon>Bacteria</taxon>
        <taxon>Thermotogati</taxon>
        <taxon>Deinococcota</taxon>
        <taxon>Deinococci</taxon>
        <taxon>Deinococcales</taxon>
        <taxon>Deinococcaceae</taxon>
        <taxon>Deinobacterium</taxon>
    </lineage>
</organism>
<dbReference type="EMBL" id="JACHHG010000004">
    <property type="protein sequence ID" value="MBB6097916.1"/>
    <property type="molecule type" value="Genomic_DNA"/>
</dbReference>
<keyword evidence="9" id="KW-0460">Magnesium</keyword>
<keyword evidence="5" id="KW-0819">tRNA processing</keyword>
<keyword evidence="6 15" id="KW-0548">Nucleotidyltransferase</keyword>
<dbReference type="Pfam" id="PF01743">
    <property type="entry name" value="PolyA_pol"/>
    <property type="match status" value="1"/>
</dbReference>
<dbReference type="Pfam" id="PF12627">
    <property type="entry name" value="PolyA_pol_RNAbd"/>
    <property type="match status" value="1"/>
</dbReference>
<dbReference type="AlphaFoldDB" id="A0A841HYF0"/>
<keyword evidence="16" id="KW-1185">Reference proteome</keyword>
<dbReference type="InterPro" id="IPR002646">
    <property type="entry name" value="PolA_pol_head_dom"/>
</dbReference>
<dbReference type="PANTHER" id="PTHR47545">
    <property type="entry name" value="MULTIFUNCTIONAL CCA PROTEIN"/>
    <property type="match status" value="1"/>
</dbReference>
<evidence type="ECO:0000256" key="8">
    <source>
        <dbReference type="ARBA" id="ARBA00022741"/>
    </source>
</evidence>
<evidence type="ECO:0000256" key="2">
    <source>
        <dbReference type="ARBA" id="ARBA00007265"/>
    </source>
</evidence>
<feature type="domain" description="Poly A polymerase head" evidence="12">
    <location>
        <begin position="87"/>
        <end position="126"/>
    </location>
</feature>
<dbReference type="SUPFAM" id="SSF81891">
    <property type="entry name" value="Poly A polymerase C-terminal region-like"/>
    <property type="match status" value="1"/>
</dbReference>
<dbReference type="InterPro" id="IPR003607">
    <property type="entry name" value="HD/PDEase_dom"/>
</dbReference>
<keyword evidence="3" id="KW-0820">tRNA-binding</keyword>
<comment type="cofactor">
    <cofactor evidence="1">
        <name>Mg(2+)</name>
        <dbReference type="ChEBI" id="CHEBI:18420"/>
    </cofactor>
</comment>
<evidence type="ECO:0000256" key="4">
    <source>
        <dbReference type="ARBA" id="ARBA00022679"/>
    </source>
</evidence>
<dbReference type="RefSeq" id="WP_183985821.1">
    <property type="nucleotide sequence ID" value="NZ_JACHHG010000004.1"/>
</dbReference>